<gene>
    <name evidence="2" type="ORF">SCOCK_270117</name>
</gene>
<proteinExistence type="predicted"/>
<protein>
    <submittedName>
        <fullName evidence="2">Uncharacterized protein</fullName>
    </submittedName>
</protein>
<dbReference type="AlphaFoldDB" id="A0A9W4E7E8"/>
<reference evidence="2" key="1">
    <citation type="submission" date="2021-05" db="EMBL/GenBank/DDBJ databases">
        <authorList>
            <person name="Arsene-Ploetze F."/>
        </authorList>
    </citation>
    <scope>NUCLEOTIDE SEQUENCE</scope>
    <source>
        <strain evidence="2">DSM 42138</strain>
    </source>
</reference>
<keyword evidence="3" id="KW-1185">Reference proteome</keyword>
<dbReference type="EMBL" id="CAJSLV010000056">
    <property type="protein sequence ID" value="CAG6394536.1"/>
    <property type="molecule type" value="Genomic_DNA"/>
</dbReference>
<organism evidence="2 3">
    <name type="scientific">Actinacidiphila cocklensis</name>
    <dbReference type="NCBI Taxonomy" id="887465"/>
    <lineage>
        <taxon>Bacteria</taxon>
        <taxon>Bacillati</taxon>
        <taxon>Actinomycetota</taxon>
        <taxon>Actinomycetes</taxon>
        <taxon>Kitasatosporales</taxon>
        <taxon>Streptomycetaceae</taxon>
        <taxon>Actinacidiphila</taxon>
    </lineage>
</organism>
<evidence type="ECO:0000256" key="1">
    <source>
        <dbReference type="SAM" id="MobiDB-lite"/>
    </source>
</evidence>
<evidence type="ECO:0000313" key="2">
    <source>
        <dbReference type="EMBL" id="CAG6394536.1"/>
    </source>
</evidence>
<comment type="caution">
    <text evidence="2">The sequence shown here is derived from an EMBL/GenBank/DDBJ whole genome shotgun (WGS) entry which is preliminary data.</text>
</comment>
<evidence type="ECO:0000313" key="3">
    <source>
        <dbReference type="Proteomes" id="UP001152519"/>
    </source>
</evidence>
<name>A0A9W4E7E8_9ACTN</name>
<sequence>MKHATPPAAPARTLRHRTREEVNSVECVSLRGFEGWGHVRVDSLPRPPAGGVRAVPRAPEVGATCCGVASFPPRGLRAQPARPRWAPLAVAFRVPARRGLSRGSSRP</sequence>
<accession>A0A9W4E7E8</accession>
<feature type="compositionally biased region" description="Low complexity" evidence="1">
    <location>
        <begin position="1"/>
        <end position="12"/>
    </location>
</feature>
<dbReference type="Proteomes" id="UP001152519">
    <property type="component" value="Unassembled WGS sequence"/>
</dbReference>
<feature type="region of interest" description="Disordered" evidence="1">
    <location>
        <begin position="1"/>
        <end position="21"/>
    </location>
</feature>